<protein>
    <recommendedName>
        <fullName evidence="4">Prepilin-type N-terminal cleavage/methylation domain-containing protein</fullName>
    </recommendedName>
</protein>
<accession>A0A1G2S6B2</accession>
<dbReference type="AlphaFoldDB" id="A0A1G2S6B2"/>
<evidence type="ECO:0000313" key="2">
    <source>
        <dbReference type="EMBL" id="OHA80527.1"/>
    </source>
</evidence>
<dbReference type="NCBIfam" id="TIGR02532">
    <property type="entry name" value="IV_pilin_GFxxxE"/>
    <property type="match status" value="1"/>
</dbReference>
<keyword evidence="1" id="KW-0472">Membrane</keyword>
<organism evidence="2 3">
    <name type="scientific">Candidatus Yonathbacteria bacterium RIFCSPHIGHO2_02_FULL_44_14</name>
    <dbReference type="NCBI Taxonomy" id="1802724"/>
    <lineage>
        <taxon>Bacteria</taxon>
        <taxon>Candidatus Yonathiibacteriota</taxon>
    </lineage>
</organism>
<evidence type="ECO:0000313" key="3">
    <source>
        <dbReference type="Proteomes" id="UP000179118"/>
    </source>
</evidence>
<keyword evidence="1" id="KW-1133">Transmembrane helix</keyword>
<gene>
    <name evidence="2" type="ORF">A3D51_00395</name>
</gene>
<dbReference type="Pfam" id="PF07963">
    <property type="entry name" value="N_methyl"/>
    <property type="match status" value="1"/>
</dbReference>
<feature type="transmembrane region" description="Helical" evidence="1">
    <location>
        <begin position="32"/>
        <end position="53"/>
    </location>
</feature>
<keyword evidence="1" id="KW-0812">Transmembrane</keyword>
<evidence type="ECO:0000256" key="1">
    <source>
        <dbReference type="SAM" id="Phobius"/>
    </source>
</evidence>
<sequence>MIIKQPVKIKHGYTYQNFSRKNLGGFTLLETMVAIAILLVAVTGPISIIGDSLHKLYYARDQMVAVNLAQEGIESVRTTAETSMLNNKDVTDKVMENATGGVSNFVIDPYAVFQSGLAEKSLLSCDSACIATKQDVYLDSAIGLYRQDKNSPSAGWTKTQFKRLVTNTEVVAGKEVKIESKVTWNTGGQQGSITVTENIFNWAL</sequence>
<evidence type="ECO:0008006" key="4">
    <source>
        <dbReference type="Google" id="ProtNLM"/>
    </source>
</evidence>
<reference evidence="2 3" key="1">
    <citation type="journal article" date="2016" name="Nat. Commun.">
        <title>Thousands of microbial genomes shed light on interconnected biogeochemical processes in an aquifer system.</title>
        <authorList>
            <person name="Anantharaman K."/>
            <person name="Brown C.T."/>
            <person name="Hug L.A."/>
            <person name="Sharon I."/>
            <person name="Castelle C.J."/>
            <person name="Probst A.J."/>
            <person name="Thomas B.C."/>
            <person name="Singh A."/>
            <person name="Wilkins M.J."/>
            <person name="Karaoz U."/>
            <person name="Brodie E.L."/>
            <person name="Williams K.H."/>
            <person name="Hubbard S.S."/>
            <person name="Banfield J.F."/>
        </authorList>
    </citation>
    <scope>NUCLEOTIDE SEQUENCE [LARGE SCALE GENOMIC DNA]</scope>
</reference>
<comment type="caution">
    <text evidence="2">The sequence shown here is derived from an EMBL/GenBank/DDBJ whole genome shotgun (WGS) entry which is preliminary data.</text>
</comment>
<dbReference type="EMBL" id="MHUT01000018">
    <property type="protein sequence ID" value="OHA80527.1"/>
    <property type="molecule type" value="Genomic_DNA"/>
</dbReference>
<dbReference type="InterPro" id="IPR012902">
    <property type="entry name" value="N_methyl_site"/>
</dbReference>
<proteinExistence type="predicted"/>
<name>A0A1G2S6B2_9BACT</name>
<dbReference type="Proteomes" id="UP000179118">
    <property type="component" value="Unassembled WGS sequence"/>
</dbReference>